<organism evidence="2 3">
    <name type="scientific">Candidatus Merdivicinus excrementipullorum</name>
    <dbReference type="NCBI Taxonomy" id="2840867"/>
    <lineage>
        <taxon>Bacteria</taxon>
        <taxon>Bacillati</taxon>
        <taxon>Bacillota</taxon>
        <taxon>Clostridia</taxon>
        <taxon>Eubacteriales</taxon>
        <taxon>Oscillospiraceae</taxon>
        <taxon>Oscillospiraceae incertae sedis</taxon>
        <taxon>Candidatus Merdivicinus</taxon>
    </lineage>
</organism>
<keyword evidence="1" id="KW-1133">Transmembrane helix</keyword>
<evidence type="ECO:0000256" key="1">
    <source>
        <dbReference type="SAM" id="Phobius"/>
    </source>
</evidence>
<keyword evidence="1" id="KW-0812">Transmembrane</keyword>
<keyword evidence="1" id="KW-0472">Membrane</keyword>
<reference evidence="2" key="1">
    <citation type="submission" date="2020-10" db="EMBL/GenBank/DDBJ databases">
        <authorList>
            <person name="Gilroy R."/>
        </authorList>
    </citation>
    <scope>NUCLEOTIDE SEQUENCE</scope>
    <source>
        <strain evidence="2">CHK199-13235</strain>
    </source>
</reference>
<gene>
    <name evidence="2" type="ORF">IAB51_01660</name>
</gene>
<dbReference type="AlphaFoldDB" id="A0A9D1FKN8"/>
<reference evidence="2" key="2">
    <citation type="journal article" date="2021" name="PeerJ">
        <title>Extensive microbial diversity within the chicken gut microbiome revealed by metagenomics and culture.</title>
        <authorList>
            <person name="Gilroy R."/>
            <person name="Ravi A."/>
            <person name="Getino M."/>
            <person name="Pursley I."/>
            <person name="Horton D.L."/>
            <person name="Alikhan N.F."/>
            <person name="Baker D."/>
            <person name="Gharbi K."/>
            <person name="Hall N."/>
            <person name="Watson M."/>
            <person name="Adriaenssens E.M."/>
            <person name="Foster-Nyarko E."/>
            <person name="Jarju S."/>
            <person name="Secka A."/>
            <person name="Antonio M."/>
            <person name="Oren A."/>
            <person name="Chaudhuri R.R."/>
            <person name="La Ragione R."/>
            <person name="Hildebrand F."/>
            <person name="Pallen M.J."/>
        </authorList>
    </citation>
    <scope>NUCLEOTIDE SEQUENCE</scope>
    <source>
        <strain evidence="2">CHK199-13235</strain>
    </source>
</reference>
<comment type="caution">
    <text evidence="2">The sequence shown here is derived from an EMBL/GenBank/DDBJ whole genome shotgun (WGS) entry which is preliminary data.</text>
</comment>
<evidence type="ECO:0000313" key="2">
    <source>
        <dbReference type="EMBL" id="HIS75493.1"/>
    </source>
</evidence>
<sequence length="46" mass="4874">MNRKEWILPVIACVLAVLVAAGVGMRLLSDAQSIRSGYEASAVQEG</sequence>
<proteinExistence type="predicted"/>
<dbReference type="EMBL" id="DVJP01000016">
    <property type="protein sequence ID" value="HIS75493.1"/>
    <property type="molecule type" value="Genomic_DNA"/>
</dbReference>
<dbReference type="Proteomes" id="UP000824002">
    <property type="component" value="Unassembled WGS sequence"/>
</dbReference>
<evidence type="ECO:0000313" key="3">
    <source>
        <dbReference type="Proteomes" id="UP000824002"/>
    </source>
</evidence>
<protein>
    <submittedName>
        <fullName evidence="2">Uncharacterized protein</fullName>
    </submittedName>
</protein>
<feature type="transmembrane region" description="Helical" evidence="1">
    <location>
        <begin position="6"/>
        <end position="28"/>
    </location>
</feature>
<accession>A0A9D1FKN8</accession>
<name>A0A9D1FKN8_9FIRM</name>